<dbReference type="RefSeq" id="WP_092764243.1">
    <property type="nucleotide sequence ID" value="NZ_FNZQ01000006.1"/>
</dbReference>
<accession>A0A1H7RDB2</accession>
<dbReference type="InterPro" id="IPR025961">
    <property type="entry name" value="Metal_resist"/>
</dbReference>
<dbReference type="EMBL" id="FNZQ01000006">
    <property type="protein sequence ID" value="SEL58300.1"/>
    <property type="molecule type" value="Genomic_DNA"/>
</dbReference>
<proteinExistence type="predicted"/>
<name>A0A1H7RDB2_9RHOB</name>
<keyword evidence="2" id="KW-1185">Reference proteome</keyword>
<sequence>MTARWIKWALIASLAVNVAVATAVIGAMLTGEPIMHDDRRGFGGPPEIAALSRGLDRDARRALFMALRADGGLGDGRARMRTAQAVVVDALRAEPFDRAAFETAMRMQRDLQGEIAGRGITMLGKVIADLSVEDRVALAEHLSRPRTRK</sequence>
<evidence type="ECO:0000313" key="1">
    <source>
        <dbReference type="EMBL" id="SEL58300.1"/>
    </source>
</evidence>
<protein>
    <submittedName>
        <fullName evidence="1">Uncharacterized membrane protein</fullName>
    </submittedName>
</protein>
<gene>
    <name evidence="1" type="ORF">SAMN04488526_3041</name>
</gene>
<dbReference type="Pfam" id="PF13801">
    <property type="entry name" value="Metal_resist"/>
    <property type="match status" value="1"/>
</dbReference>
<dbReference type="OrthoDB" id="7688532at2"/>
<reference evidence="1 2" key="1">
    <citation type="submission" date="2016-10" db="EMBL/GenBank/DDBJ databases">
        <authorList>
            <person name="de Groot N.N."/>
        </authorList>
    </citation>
    <scope>NUCLEOTIDE SEQUENCE [LARGE SCALE GENOMIC DNA]</scope>
    <source>
        <strain evidence="1 2">DSM 14858</strain>
    </source>
</reference>
<dbReference type="AlphaFoldDB" id="A0A1H7RDB2"/>
<dbReference type="STRING" id="188906.SAMN04488526_3041"/>
<evidence type="ECO:0000313" key="2">
    <source>
        <dbReference type="Proteomes" id="UP000199283"/>
    </source>
</evidence>
<dbReference type="Proteomes" id="UP000199283">
    <property type="component" value="Unassembled WGS sequence"/>
</dbReference>
<organism evidence="1 2">
    <name type="scientific">Jannaschia helgolandensis</name>
    <dbReference type="NCBI Taxonomy" id="188906"/>
    <lineage>
        <taxon>Bacteria</taxon>
        <taxon>Pseudomonadati</taxon>
        <taxon>Pseudomonadota</taxon>
        <taxon>Alphaproteobacteria</taxon>
        <taxon>Rhodobacterales</taxon>
        <taxon>Roseobacteraceae</taxon>
        <taxon>Jannaschia</taxon>
    </lineage>
</organism>